<dbReference type="InParanoid" id="A0A2P5HT91"/>
<dbReference type="AlphaFoldDB" id="A0A2P5HT91"/>
<gene>
    <name evidence="2" type="ORF">DHEL01_v208125</name>
</gene>
<evidence type="ECO:0000313" key="2">
    <source>
        <dbReference type="EMBL" id="POS73474.1"/>
    </source>
</evidence>
<name>A0A2P5HT91_DIAHE</name>
<keyword evidence="3" id="KW-1185">Reference proteome</keyword>
<sequence length="189" mass="22525">MQSDKNAWPADLAQAVDTQNMLKTQEHPVRLQKLELLRMLECQTKEIRAAFVEVMDSRATTQRTETEEKCSLLSSIFRRGSSTHSISRLEALQQRDRLQLENERLREKNDKLIKEKYDTQERSEILRERFRELEKNNLISRQETKRLSSEMNKINAQNFKLRGQLTRVDSEQTNDFEVVQKFCRLRYNC</sequence>
<comment type="caution">
    <text evidence="2">The sequence shown here is derived from an EMBL/GenBank/DDBJ whole genome shotgun (WGS) entry which is preliminary data.</text>
</comment>
<protein>
    <submittedName>
        <fullName evidence="2">Uncharacterized protein</fullName>
    </submittedName>
</protein>
<dbReference type="Proteomes" id="UP000094444">
    <property type="component" value="Unassembled WGS sequence"/>
</dbReference>
<accession>A0A2P5HT91</accession>
<proteinExistence type="predicted"/>
<dbReference type="EMBL" id="MAVT02000791">
    <property type="protein sequence ID" value="POS73474.1"/>
    <property type="molecule type" value="Genomic_DNA"/>
</dbReference>
<evidence type="ECO:0000256" key="1">
    <source>
        <dbReference type="SAM" id="Coils"/>
    </source>
</evidence>
<evidence type="ECO:0000313" key="3">
    <source>
        <dbReference type="Proteomes" id="UP000094444"/>
    </source>
</evidence>
<organism evidence="2 3">
    <name type="scientific">Diaporthe helianthi</name>
    <dbReference type="NCBI Taxonomy" id="158607"/>
    <lineage>
        <taxon>Eukaryota</taxon>
        <taxon>Fungi</taxon>
        <taxon>Dikarya</taxon>
        <taxon>Ascomycota</taxon>
        <taxon>Pezizomycotina</taxon>
        <taxon>Sordariomycetes</taxon>
        <taxon>Sordariomycetidae</taxon>
        <taxon>Diaporthales</taxon>
        <taxon>Diaporthaceae</taxon>
        <taxon>Diaporthe</taxon>
    </lineage>
</organism>
<reference evidence="2" key="1">
    <citation type="submission" date="2017-09" db="EMBL/GenBank/DDBJ databases">
        <title>Polyketide synthases of a Diaporthe helianthi virulent isolate.</title>
        <authorList>
            <person name="Baroncelli R."/>
        </authorList>
    </citation>
    <scope>NUCLEOTIDE SEQUENCE [LARGE SCALE GENOMIC DNA]</scope>
    <source>
        <strain evidence="2">7/96</strain>
    </source>
</reference>
<keyword evidence="1" id="KW-0175">Coiled coil</keyword>
<feature type="coiled-coil region" evidence="1">
    <location>
        <begin position="88"/>
        <end position="122"/>
    </location>
</feature>